<dbReference type="InterPro" id="IPR009081">
    <property type="entry name" value="PP-bd_ACP"/>
</dbReference>
<dbReference type="InterPro" id="IPR023213">
    <property type="entry name" value="CAT-like_dom_sf"/>
</dbReference>
<dbReference type="InterPro" id="IPR029058">
    <property type="entry name" value="AB_hydrolase_fold"/>
</dbReference>
<evidence type="ECO:0000313" key="2">
    <source>
        <dbReference type="EMBL" id="NDL27880.1"/>
    </source>
</evidence>
<dbReference type="InterPro" id="IPR001242">
    <property type="entry name" value="Condensation_dom"/>
</dbReference>
<dbReference type="Pfam" id="PF00668">
    <property type="entry name" value="Condensation"/>
    <property type="match status" value="1"/>
</dbReference>
<keyword evidence="3" id="KW-1185">Reference proteome</keyword>
<dbReference type="CDD" id="cd05930">
    <property type="entry name" value="A_NRPS"/>
    <property type="match status" value="1"/>
</dbReference>
<dbReference type="Gene3D" id="3.40.50.1820">
    <property type="entry name" value="alpha/beta hydrolase"/>
    <property type="match status" value="1"/>
</dbReference>
<dbReference type="Pfam" id="PF00975">
    <property type="entry name" value="Thioesterase"/>
    <property type="match status" value="1"/>
</dbReference>
<dbReference type="Gene3D" id="3.30.300.30">
    <property type="match status" value="1"/>
</dbReference>
<dbReference type="EMBL" id="WSFE01000057">
    <property type="protein sequence ID" value="NDL27880.1"/>
    <property type="molecule type" value="Genomic_DNA"/>
</dbReference>
<dbReference type="InterPro" id="IPR000873">
    <property type="entry name" value="AMP-dep_synth/lig_dom"/>
</dbReference>
<dbReference type="InterPro" id="IPR001031">
    <property type="entry name" value="Thioesterase"/>
</dbReference>
<dbReference type="Gene3D" id="3.40.50.980">
    <property type="match status" value="2"/>
</dbReference>
<dbReference type="Gene3D" id="3.30.559.30">
    <property type="entry name" value="Nonribosomal peptide synthetase, condensation domain"/>
    <property type="match status" value="1"/>
</dbReference>
<comment type="caution">
    <text evidence="2">The sequence shown here is derived from an EMBL/GenBank/DDBJ whole genome shotgun (WGS) entry which is preliminary data.</text>
</comment>
<dbReference type="InterPro" id="IPR025110">
    <property type="entry name" value="AMP-bd_C"/>
</dbReference>
<dbReference type="CDD" id="cd19544">
    <property type="entry name" value="E-C_NRPS"/>
    <property type="match status" value="1"/>
</dbReference>
<dbReference type="SUPFAM" id="SSF53474">
    <property type="entry name" value="alpha/beta-Hydrolases"/>
    <property type="match status" value="1"/>
</dbReference>
<dbReference type="Pfam" id="PF00501">
    <property type="entry name" value="AMP-binding"/>
    <property type="match status" value="1"/>
</dbReference>
<dbReference type="PROSITE" id="PS00455">
    <property type="entry name" value="AMP_BINDING"/>
    <property type="match status" value="1"/>
</dbReference>
<dbReference type="Gene3D" id="3.30.559.10">
    <property type="entry name" value="Chloramphenicol acetyltransferase-like domain"/>
    <property type="match status" value="1"/>
</dbReference>
<proteinExistence type="predicted"/>
<dbReference type="SUPFAM" id="SSF47336">
    <property type="entry name" value="ACP-like"/>
    <property type="match status" value="2"/>
</dbReference>
<reference evidence="2 3" key="1">
    <citation type="submission" date="2019-12" db="EMBL/GenBank/DDBJ databases">
        <title>Engineering Photorhabdus to improve their lethality against agricultural pests.</title>
        <authorList>
            <person name="Machado R.A.R."/>
        </authorList>
    </citation>
    <scope>NUCLEOTIDE SEQUENCE [LARGE SCALE GENOMIC DNA]</scope>
    <source>
        <strain evidence="2 3">M-HU2</strain>
    </source>
</reference>
<dbReference type="SUPFAM" id="SSF52777">
    <property type="entry name" value="CoA-dependent acyltransferases"/>
    <property type="match status" value="2"/>
</dbReference>
<dbReference type="Proteomes" id="UP000470051">
    <property type="component" value="Unassembled WGS sequence"/>
</dbReference>
<dbReference type="InterPro" id="IPR045851">
    <property type="entry name" value="AMP-bd_C_sf"/>
</dbReference>
<dbReference type="NCBIfam" id="TIGR01733">
    <property type="entry name" value="AA-adenyl-dom"/>
    <property type="match status" value="1"/>
</dbReference>
<evidence type="ECO:0000259" key="1">
    <source>
        <dbReference type="PROSITE" id="PS50075"/>
    </source>
</evidence>
<name>A0ABX0B6T3_9GAMM</name>
<sequence>MERIGRHDNFFELGGHSLLIVSVIERLRLMNLHLDVGTVFAEPTLMAMAARVSKEENIAGEGVPENRIPGDTQVITPEMLPLIMLSQPEIDSIVTDVAGGAANIQDIYPLGPLQQGILFHYLLGGEEDPYLLHTIMAFDSRQRLDGFLAALQRVIDRHDILRSAVHWKGLPEPVQVVWRQAPLRVEELSLLAGEDAEQQLYQHIDPQWARLDVTRAPLMSASITQDSQSDEWLLALLSHHLVCDHLTLELMLHEIQIFIQQQEERLPHPLPYRNFIAQARSVPQTVHEAYFRQQLGDVDESTAPFGLLDVQGTGTLVVETRGYVETRLAQAVRDCARREGVSAAVLFHVAWAQVMAQCSGRDDVVFGTVLLGRSQGVAGADQVLGMFMNTLPVRVRLGKRSVWQVMRETYQHLSELLTHEQAPLSLAQRCSGVQAPLPLFNSLLNYRHSPGGADQQSVWEGIRWISGEERTNYPLSLDIDDSGQGFELTVQSRGEVAPERIMAYVETALKGIVTALCSAPDTLIQQVDILPASEREQILTDFNATTVAYPSDRLPHQLFEQQVARAPEAIALRYGDEELSYDELNCQANRLAHHLISLGVCPDDRVALCATRSSEMVVGLLAILKAGGAYVPLDPNYPPERLSYMLADSAPVVVVTQSNLLEMLPELSVPVLVLDETKVQSMLATQSMHNPSAEILGLNPSHLAYVIYTSGSTGLPKGVMIEHRGLVNYSLDAIRQFELTAADSVLQQNSLNFDLSLEEMLPTLLAGASLVLARDLFGSSSQCESCDDTVSVVHLTAAHWHSLVGQWSEVPARALRDLHGVRLLNVTGDALSVQKLQAWAEIRPAHTHLINTYGPTEATVSCTATRLSDGARSVTIGKPFANTRMYILDVHGQLAPVSVAGELYIGGVQVGRGYLNRPELTAERFIADPFSNKAGARLYKTGDLGRWLPDGNIEYLGRNDFQVKIRGFRIELGEIEARLAACDGVREAVVVAREDAPGDKRLVAYLVPQAGMGLDAATLRAELSTSLADYMLPGAFVGLEALPLTPNGKLDRQALPAPDQSAVVTRQYEAPQGKLEQQLAQIWQDLLGVEHIGRHDNFFELGGHSLLAMSLVARLRQSLDTEIVLGDIFTEKTISQLAISIQSDCNSNQYPNLFPIRTGGKDIPLFFVHAGGGSISYAYDLVTWMDDISIPVYGFSAGNLLEKEAKDGSLVTIQMLAESYIKGMLHVQPVGPYRIAAWSSGGVIAYEMARQLIAAGKKMDFIGLIDTDRDYKQFYPEYEKPNGFVFDEMAKLIEVLSTLDIPNVVINKSIELAKNKDYTAVLQLVKENSNVKSLPEYSFLKDFLLVCHNMDVASYHYCPPKLPTMITLFSAMDENDRSDFSLGWGNLIFDGLLRIVPLRGTHSSIMKKPYISHLGKELLRIIKTKGKSG</sequence>
<dbReference type="InterPro" id="IPR020845">
    <property type="entry name" value="AMP-binding_CS"/>
</dbReference>
<protein>
    <submittedName>
        <fullName evidence="2">Amino acid adenylation domain-containing protein</fullName>
    </submittedName>
</protein>
<dbReference type="Gene3D" id="2.30.38.10">
    <property type="entry name" value="Luciferase, Domain 3"/>
    <property type="match status" value="1"/>
</dbReference>
<accession>A0ABX0B6T3</accession>
<evidence type="ECO:0000313" key="3">
    <source>
        <dbReference type="Proteomes" id="UP000470051"/>
    </source>
</evidence>
<feature type="domain" description="Carrier" evidence="1">
    <location>
        <begin position="1"/>
        <end position="56"/>
    </location>
</feature>
<dbReference type="Gene3D" id="1.10.1200.10">
    <property type="entry name" value="ACP-like"/>
    <property type="match status" value="2"/>
</dbReference>
<dbReference type="PANTHER" id="PTHR45527">
    <property type="entry name" value="NONRIBOSOMAL PEPTIDE SYNTHETASE"/>
    <property type="match status" value="1"/>
</dbReference>
<dbReference type="SUPFAM" id="SSF56801">
    <property type="entry name" value="Acetyl-CoA synthetase-like"/>
    <property type="match status" value="1"/>
</dbReference>
<dbReference type="Pfam" id="PF00550">
    <property type="entry name" value="PP-binding"/>
    <property type="match status" value="2"/>
</dbReference>
<organism evidence="2 3">
    <name type="scientific">Photorhabdus kayaii</name>
    <dbReference type="NCBI Taxonomy" id="230088"/>
    <lineage>
        <taxon>Bacteria</taxon>
        <taxon>Pseudomonadati</taxon>
        <taxon>Pseudomonadota</taxon>
        <taxon>Gammaproteobacteria</taxon>
        <taxon>Enterobacterales</taxon>
        <taxon>Morganellaceae</taxon>
        <taxon>Photorhabdus</taxon>
    </lineage>
</organism>
<dbReference type="Pfam" id="PF13193">
    <property type="entry name" value="AMP-binding_C"/>
    <property type="match status" value="1"/>
</dbReference>
<feature type="domain" description="Carrier" evidence="1">
    <location>
        <begin position="1070"/>
        <end position="1145"/>
    </location>
</feature>
<dbReference type="InterPro" id="IPR036736">
    <property type="entry name" value="ACP-like_sf"/>
</dbReference>
<dbReference type="InterPro" id="IPR010071">
    <property type="entry name" value="AA_adenyl_dom"/>
</dbReference>
<dbReference type="PROSITE" id="PS50075">
    <property type="entry name" value="CARRIER"/>
    <property type="match status" value="2"/>
</dbReference>
<dbReference type="PANTHER" id="PTHR45527:SF1">
    <property type="entry name" value="FATTY ACID SYNTHASE"/>
    <property type="match status" value="1"/>
</dbReference>
<gene>
    <name evidence="2" type="ORF">GPY42_22985</name>
</gene>